<evidence type="ECO:0000256" key="2">
    <source>
        <dbReference type="SAM" id="MobiDB-lite"/>
    </source>
</evidence>
<evidence type="ECO:0000256" key="1">
    <source>
        <dbReference type="ARBA" id="ARBA00023125"/>
    </source>
</evidence>
<dbReference type="Proteomes" id="UP001551584">
    <property type="component" value="Unassembled WGS sequence"/>
</dbReference>
<dbReference type="Pfam" id="PF00196">
    <property type="entry name" value="GerE"/>
    <property type="match status" value="1"/>
</dbReference>
<keyword evidence="5" id="KW-1185">Reference proteome</keyword>
<evidence type="ECO:0000313" key="4">
    <source>
        <dbReference type="EMBL" id="MEU9576495.1"/>
    </source>
</evidence>
<reference evidence="4 5" key="1">
    <citation type="submission" date="2024-06" db="EMBL/GenBank/DDBJ databases">
        <title>The Natural Products Discovery Center: Release of the First 8490 Sequenced Strains for Exploring Actinobacteria Biosynthetic Diversity.</title>
        <authorList>
            <person name="Kalkreuter E."/>
            <person name="Kautsar S.A."/>
            <person name="Yang D."/>
            <person name="Bader C.D."/>
            <person name="Teijaro C.N."/>
            <person name="Fluegel L."/>
            <person name="Davis C.M."/>
            <person name="Simpson J.R."/>
            <person name="Lauterbach L."/>
            <person name="Steele A.D."/>
            <person name="Gui C."/>
            <person name="Meng S."/>
            <person name="Li G."/>
            <person name="Viehrig K."/>
            <person name="Ye F."/>
            <person name="Su P."/>
            <person name="Kiefer A.F."/>
            <person name="Nichols A."/>
            <person name="Cepeda A.J."/>
            <person name="Yan W."/>
            <person name="Fan B."/>
            <person name="Jiang Y."/>
            <person name="Adhikari A."/>
            <person name="Zheng C.-J."/>
            <person name="Schuster L."/>
            <person name="Cowan T.M."/>
            <person name="Smanski M.J."/>
            <person name="Chevrette M.G."/>
            <person name="De Carvalho L.P.S."/>
            <person name="Shen B."/>
        </authorList>
    </citation>
    <scope>NUCLEOTIDE SEQUENCE [LARGE SCALE GENOMIC DNA]</scope>
    <source>
        <strain evidence="4 5">NPDC048117</strain>
    </source>
</reference>
<evidence type="ECO:0000259" key="3">
    <source>
        <dbReference type="SMART" id="SM00421"/>
    </source>
</evidence>
<name>A0ABV3EJY2_9ACTN</name>
<accession>A0ABV3EJY2</accession>
<dbReference type="PANTHER" id="PTHR43214">
    <property type="entry name" value="TWO-COMPONENT RESPONSE REGULATOR"/>
    <property type="match status" value="1"/>
</dbReference>
<evidence type="ECO:0000313" key="5">
    <source>
        <dbReference type="Proteomes" id="UP001551584"/>
    </source>
</evidence>
<dbReference type="InterPro" id="IPR000792">
    <property type="entry name" value="Tscrpt_reg_LuxR_C"/>
</dbReference>
<organism evidence="4 5">
    <name type="scientific">Streptomyces chilikensis</name>
    <dbReference type="NCBI Taxonomy" id="1194079"/>
    <lineage>
        <taxon>Bacteria</taxon>
        <taxon>Bacillati</taxon>
        <taxon>Actinomycetota</taxon>
        <taxon>Actinomycetes</taxon>
        <taxon>Kitasatosporales</taxon>
        <taxon>Streptomycetaceae</taxon>
        <taxon>Streptomyces</taxon>
    </lineage>
</organism>
<proteinExistence type="predicted"/>
<protein>
    <submittedName>
        <fullName evidence="4">Helix-turn-helix transcriptional regulator</fullName>
    </submittedName>
</protein>
<dbReference type="InterPro" id="IPR036388">
    <property type="entry name" value="WH-like_DNA-bd_sf"/>
</dbReference>
<feature type="domain" description="HTH luxR-type" evidence="3">
    <location>
        <begin position="57"/>
        <end position="114"/>
    </location>
</feature>
<keyword evidence="1" id="KW-0238">DNA-binding</keyword>
<feature type="region of interest" description="Disordered" evidence="2">
    <location>
        <begin position="1"/>
        <end position="56"/>
    </location>
</feature>
<comment type="caution">
    <text evidence="4">The sequence shown here is derived from an EMBL/GenBank/DDBJ whole genome shotgun (WGS) entry which is preliminary data.</text>
</comment>
<dbReference type="SMART" id="SM00421">
    <property type="entry name" value="HTH_LUXR"/>
    <property type="match status" value="1"/>
</dbReference>
<dbReference type="EMBL" id="JBEZNA010000006">
    <property type="protein sequence ID" value="MEU9576495.1"/>
    <property type="molecule type" value="Genomic_DNA"/>
</dbReference>
<dbReference type="SUPFAM" id="SSF46894">
    <property type="entry name" value="C-terminal effector domain of the bipartite response regulators"/>
    <property type="match status" value="1"/>
</dbReference>
<dbReference type="PANTHER" id="PTHR43214:SF42">
    <property type="entry name" value="TRANSCRIPTIONAL REGULATORY PROTEIN DESR"/>
    <property type="match status" value="1"/>
</dbReference>
<dbReference type="InterPro" id="IPR039420">
    <property type="entry name" value="WalR-like"/>
</dbReference>
<sequence>MMLSLRVQPLVPCSKLHRRGRPPPPPPRRTGPDAAGTQPHPTTRTRLERDRPGSGVRPLLTQAEQRCAELAAAGASNRDIATTLTVSVKTAEAALTRVYRELGPHSRFQLAHFVTPARE</sequence>
<dbReference type="RefSeq" id="WP_359269058.1">
    <property type="nucleotide sequence ID" value="NZ_JBEZNA010000006.1"/>
</dbReference>
<dbReference type="PRINTS" id="PR00038">
    <property type="entry name" value="HTHLUXR"/>
</dbReference>
<gene>
    <name evidence="4" type="ORF">AB0D95_04315</name>
</gene>
<dbReference type="Gene3D" id="1.10.10.10">
    <property type="entry name" value="Winged helix-like DNA-binding domain superfamily/Winged helix DNA-binding domain"/>
    <property type="match status" value="1"/>
</dbReference>
<dbReference type="InterPro" id="IPR016032">
    <property type="entry name" value="Sig_transdc_resp-reg_C-effctor"/>
</dbReference>